<organism evidence="6 7">
    <name type="scientific">Xanthobacter oligotrophicus</name>
    <dbReference type="NCBI Taxonomy" id="2607286"/>
    <lineage>
        <taxon>Bacteria</taxon>
        <taxon>Pseudomonadati</taxon>
        <taxon>Pseudomonadota</taxon>
        <taxon>Alphaproteobacteria</taxon>
        <taxon>Hyphomicrobiales</taxon>
        <taxon>Xanthobacteraceae</taxon>
        <taxon>Xanthobacter</taxon>
    </lineage>
</organism>
<reference evidence="6 7" key="1">
    <citation type="submission" date="2024-02" db="EMBL/GenBank/DDBJ databases">
        <title>Expansion and revision of Xanthobacter and proposal of Roseixanthobacter gen. nov.</title>
        <authorList>
            <person name="Soltysiak M.P.M."/>
            <person name="Jalihal A."/>
            <person name="Ory A."/>
            <person name="Chrisophersen C."/>
            <person name="Lee A.D."/>
            <person name="Boulton J."/>
            <person name="Springer M."/>
        </authorList>
    </citation>
    <scope>NUCLEOTIDE SEQUENCE [LARGE SCALE GENOMIC DNA]</scope>
    <source>
        <strain evidence="6 7">23A</strain>
    </source>
</reference>
<evidence type="ECO:0000256" key="4">
    <source>
        <dbReference type="ARBA" id="ARBA00022840"/>
    </source>
</evidence>
<dbReference type="NCBIfam" id="TIGR03132">
    <property type="entry name" value="malonate_mdcB"/>
    <property type="match status" value="1"/>
</dbReference>
<dbReference type="HAMAP" id="MF_01883">
    <property type="entry name" value="MdcB"/>
    <property type="match status" value="1"/>
</dbReference>
<dbReference type="PANTHER" id="PTHR30201">
    <property type="entry name" value="TRIPHOSPHORIBOSYL-DEPHOSPHO-COA SYNTHASE"/>
    <property type="match status" value="1"/>
</dbReference>
<evidence type="ECO:0000313" key="7">
    <source>
        <dbReference type="Proteomes" id="UP001604002"/>
    </source>
</evidence>
<comment type="function">
    <text evidence="5">Involved in the formation of 2-(5''-phosphoribosyl)-3'-dephosphocoenzyme-A, the prosthetic group of the acyl-carrier protein of the malonate decarboxylase.</text>
</comment>
<dbReference type="GO" id="GO:0016757">
    <property type="term" value="F:glycosyltransferase activity"/>
    <property type="evidence" value="ECO:0007669"/>
    <property type="project" value="UniProtKB-KW"/>
</dbReference>
<protein>
    <recommendedName>
        <fullName evidence="5">Probable 2-(5''-triphosphoribosyl)-3'-dephosphocoenzyme-A synthase</fullName>
        <shortName evidence="5">2-(5''-triphosphoribosyl)-3'-dephospho-CoA synthase</shortName>
        <ecNumber evidence="5">2.4.2.52</ecNumber>
    </recommendedName>
</protein>
<dbReference type="InterPro" id="IPR002736">
    <property type="entry name" value="CitG"/>
</dbReference>
<evidence type="ECO:0000256" key="2">
    <source>
        <dbReference type="ARBA" id="ARBA00022679"/>
    </source>
</evidence>
<evidence type="ECO:0000256" key="1">
    <source>
        <dbReference type="ARBA" id="ARBA00001210"/>
    </source>
</evidence>
<comment type="caution">
    <text evidence="6">The sequence shown here is derived from an EMBL/GenBank/DDBJ whole genome shotgun (WGS) entry which is preliminary data.</text>
</comment>
<dbReference type="EC" id="2.4.2.52" evidence="5"/>
<dbReference type="InterPro" id="IPR017555">
    <property type="entry name" value="TriPribosyl-deP-CoA_syn"/>
</dbReference>
<dbReference type="Proteomes" id="UP001604002">
    <property type="component" value="Unassembled WGS sequence"/>
</dbReference>
<accession>A0ABW6ZUT8</accession>
<dbReference type="PANTHER" id="PTHR30201:SF2">
    <property type="entry name" value="2-(5''-TRIPHOSPHORIBOSYL)-3'-DEPHOSPHOCOENZYME-A SYNTHASE"/>
    <property type="match status" value="1"/>
</dbReference>
<dbReference type="EMBL" id="JBAFVH010000005">
    <property type="protein sequence ID" value="MFG1372508.1"/>
    <property type="molecule type" value="Genomic_DNA"/>
</dbReference>
<dbReference type="Pfam" id="PF01874">
    <property type="entry name" value="CitG"/>
    <property type="match status" value="1"/>
</dbReference>
<evidence type="ECO:0000313" key="6">
    <source>
        <dbReference type="EMBL" id="MFG1372508.1"/>
    </source>
</evidence>
<keyword evidence="2 5" id="KW-0808">Transferase</keyword>
<name>A0ABW6ZUT8_9HYPH</name>
<comment type="similarity">
    <text evidence="5">Belongs to the CitG/MdcB family.</text>
</comment>
<proteinExistence type="inferred from homology"/>
<keyword evidence="3 5" id="KW-0547">Nucleotide-binding</keyword>
<evidence type="ECO:0000256" key="5">
    <source>
        <dbReference type="HAMAP-Rule" id="MF_01883"/>
    </source>
</evidence>
<dbReference type="GO" id="GO:0046917">
    <property type="term" value="F:triphosphoribosyl-dephospho-CoA synthase activity"/>
    <property type="evidence" value="ECO:0007669"/>
    <property type="project" value="UniProtKB-EC"/>
</dbReference>
<keyword evidence="6" id="KW-0328">Glycosyltransferase</keyword>
<evidence type="ECO:0000256" key="3">
    <source>
        <dbReference type="ARBA" id="ARBA00022741"/>
    </source>
</evidence>
<dbReference type="RefSeq" id="WP_393992393.1">
    <property type="nucleotide sequence ID" value="NZ_JBAFVH010000005.1"/>
</dbReference>
<comment type="catalytic activity">
    <reaction evidence="1 5">
        <text>3'-dephospho-CoA + ATP = 2'-(5''-triphospho-alpha-D-ribosyl)-3'-dephospho-CoA + adenine</text>
        <dbReference type="Rhea" id="RHEA:15117"/>
        <dbReference type="ChEBI" id="CHEBI:16708"/>
        <dbReference type="ChEBI" id="CHEBI:30616"/>
        <dbReference type="ChEBI" id="CHEBI:57328"/>
        <dbReference type="ChEBI" id="CHEBI:61378"/>
        <dbReference type="EC" id="2.4.2.52"/>
    </reaction>
</comment>
<keyword evidence="7" id="KW-1185">Reference proteome</keyword>
<gene>
    <name evidence="5 6" type="primary">mdcB</name>
    <name evidence="6" type="ORF">V5F32_10070</name>
</gene>
<sequence>MRHVREIGAASRLSLSIGQRAVAALHQELVLYPKPGLVSLVDNGAHDDMDAVTFLRSLFALRRYFQDIADAGMGAAPFSELQRLGIAAETRMLKATGGINTHRGAIFCIGLLAAAAGFRVARGLSLVPDALVGTVLDQWGDAIAAAAGAAPASHGRRMVARFRARGAREEALAGFPTLMEVALPALKDTFALLGCAERARVQSLFAVMARLDDTNLLHRGGADGLAFVRTHAVAFLEAGGVAAPDWRARALVLHHACIARHLSPGGSADILAAAIFVQSLDP</sequence>
<dbReference type="Gene3D" id="1.10.4200.10">
    <property type="entry name" value="Triphosphoribosyl-dephospho-CoA protein"/>
    <property type="match status" value="1"/>
</dbReference>
<keyword evidence="4 5" id="KW-0067">ATP-binding</keyword>